<accession>A0A8J3AFT4</accession>
<dbReference type="PROSITE" id="PS51721">
    <property type="entry name" value="G_CP"/>
    <property type="match status" value="1"/>
</dbReference>
<feature type="binding site" evidence="10">
    <location>
        <position position="290"/>
    </location>
    <ligand>
        <name>Zn(2+)</name>
        <dbReference type="ChEBI" id="CHEBI:29105"/>
    </ligand>
</feature>
<feature type="binding site" evidence="10">
    <location>
        <position position="277"/>
    </location>
    <ligand>
        <name>Zn(2+)</name>
        <dbReference type="ChEBI" id="CHEBI:29105"/>
    </ligand>
</feature>
<dbReference type="GO" id="GO:0003924">
    <property type="term" value="F:GTPase activity"/>
    <property type="evidence" value="ECO:0007669"/>
    <property type="project" value="UniProtKB-UniRule"/>
</dbReference>
<feature type="domain" description="EngC GTPase" evidence="11">
    <location>
        <begin position="105"/>
        <end position="252"/>
    </location>
</feature>
<name>A0A8J3AFT4_9BACI</name>
<dbReference type="GO" id="GO:0019843">
    <property type="term" value="F:rRNA binding"/>
    <property type="evidence" value="ECO:0007669"/>
    <property type="project" value="UniProtKB-KW"/>
</dbReference>
<proteinExistence type="inferred from homology"/>
<dbReference type="CDD" id="cd01854">
    <property type="entry name" value="YjeQ_EngC"/>
    <property type="match status" value="1"/>
</dbReference>
<keyword evidence="6 10" id="KW-0378">Hydrolase</keyword>
<feature type="domain" description="CP-type G" evidence="12">
    <location>
        <begin position="96"/>
        <end position="254"/>
    </location>
</feature>
<keyword evidence="2 10" id="KW-0690">Ribosome biogenesis</keyword>
<dbReference type="GO" id="GO:0005525">
    <property type="term" value="F:GTP binding"/>
    <property type="evidence" value="ECO:0007669"/>
    <property type="project" value="UniProtKB-UniRule"/>
</dbReference>
<evidence type="ECO:0000256" key="10">
    <source>
        <dbReference type="HAMAP-Rule" id="MF_01820"/>
    </source>
</evidence>
<dbReference type="GO" id="GO:0046872">
    <property type="term" value="F:metal ion binding"/>
    <property type="evidence" value="ECO:0007669"/>
    <property type="project" value="UniProtKB-KW"/>
</dbReference>
<dbReference type="InterPro" id="IPR027417">
    <property type="entry name" value="P-loop_NTPase"/>
</dbReference>
<evidence type="ECO:0000256" key="6">
    <source>
        <dbReference type="ARBA" id="ARBA00022801"/>
    </source>
</evidence>
<evidence type="ECO:0000259" key="12">
    <source>
        <dbReference type="PROSITE" id="PS51721"/>
    </source>
</evidence>
<evidence type="ECO:0000256" key="2">
    <source>
        <dbReference type="ARBA" id="ARBA00022517"/>
    </source>
</evidence>
<dbReference type="OrthoDB" id="9809485at2"/>
<keyword evidence="3 10" id="KW-0479">Metal-binding</keyword>
<keyword evidence="9 10" id="KW-0342">GTP-binding</keyword>
<keyword evidence="8 10" id="KW-0694">RNA-binding</keyword>
<dbReference type="InterPro" id="IPR010914">
    <property type="entry name" value="RsgA_GTPase_dom"/>
</dbReference>
<evidence type="ECO:0000313" key="13">
    <source>
        <dbReference type="EMBL" id="GGI13513.1"/>
    </source>
</evidence>
<feature type="binding site" evidence="10">
    <location>
        <position position="282"/>
    </location>
    <ligand>
        <name>Zn(2+)</name>
        <dbReference type="ChEBI" id="CHEBI:29105"/>
    </ligand>
</feature>
<keyword evidence="1 10" id="KW-0963">Cytoplasm</keyword>
<keyword evidence="5 10" id="KW-0547">Nucleotide-binding</keyword>
<dbReference type="RefSeq" id="WP_087998213.1">
    <property type="nucleotide sequence ID" value="NZ_BMHB01000001.1"/>
</dbReference>
<comment type="subunit">
    <text evidence="10">Monomer. Associates with 30S ribosomal subunit, binds 16S rRNA.</text>
</comment>
<organism evidence="13 14">
    <name type="scientific">Gottfriedia solisilvae</name>
    <dbReference type="NCBI Taxonomy" id="1516104"/>
    <lineage>
        <taxon>Bacteria</taxon>
        <taxon>Bacillati</taxon>
        <taxon>Bacillota</taxon>
        <taxon>Bacilli</taxon>
        <taxon>Bacillales</taxon>
        <taxon>Bacillaceae</taxon>
        <taxon>Gottfriedia</taxon>
    </lineage>
</organism>
<comment type="subcellular location">
    <subcellularLocation>
        <location evidence="10">Cytoplasm</location>
    </subcellularLocation>
</comment>
<dbReference type="PROSITE" id="PS50936">
    <property type="entry name" value="ENGC_GTPASE"/>
    <property type="match status" value="1"/>
</dbReference>
<dbReference type="GO" id="GO:0042274">
    <property type="term" value="P:ribosomal small subunit biogenesis"/>
    <property type="evidence" value="ECO:0007669"/>
    <property type="project" value="UniProtKB-UniRule"/>
</dbReference>
<evidence type="ECO:0000256" key="3">
    <source>
        <dbReference type="ARBA" id="ARBA00022723"/>
    </source>
</evidence>
<dbReference type="AlphaFoldDB" id="A0A8J3AFT4"/>
<feature type="binding site" evidence="10">
    <location>
        <position position="284"/>
    </location>
    <ligand>
        <name>Zn(2+)</name>
        <dbReference type="ChEBI" id="CHEBI:29105"/>
    </ligand>
</feature>
<dbReference type="EMBL" id="BMHB01000001">
    <property type="protein sequence ID" value="GGI13513.1"/>
    <property type="molecule type" value="Genomic_DNA"/>
</dbReference>
<feature type="binding site" evidence="10">
    <location>
        <begin position="196"/>
        <end position="204"/>
    </location>
    <ligand>
        <name>GTP</name>
        <dbReference type="ChEBI" id="CHEBI:37565"/>
    </ligand>
</feature>
<dbReference type="PANTHER" id="PTHR32120">
    <property type="entry name" value="SMALL RIBOSOMAL SUBUNIT BIOGENESIS GTPASE RSGA"/>
    <property type="match status" value="1"/>
</dbReference>
<comment type="caution">
    <text evidence="13">The sequence shown here is derived from an EMBL/GenBank/DDBJ whole genome shotgun (WGS) entry which is preliminary data.</text>
</comment>
<feature type="binding site" evidence="10">
    <location>
        <begin position="144"/>
        <end position="147"/>
    </location>
    <ligand>
        <name>GTP</name>
        <dbReference type="ChEBI" id="CHEBI:37565"/>
    </ligand>
</feature>
<evidence type="ECO:0000256" key="5">
    <source>
        <dbReference type="ARBA" id="ARBA00022741"/>
    </source>
</evidence>
<keyword evidence="7 10" id="KW-0862">Zinc</keyword>
<dbReference type="NCBIfam" id="TIGR00157">
    <property type="entry name" value="ribosome small subunit-dependent GTPase A"/>
    <property type="match status" value="1"/>
</dbReference>
<dbReference type="Gene3D" id="3.40.50.300">
    <property type="entry name" value="P-loop containing nucleotide triphosphate hydrolases"/>
    <property type="match status" value="1"/>
</dbReference>
<dbReference type="InterPro" id="IPR030378">
    <property type="entry name" value="G_CP_dom"/>
</dbReference>
<comment type="function">
    <text evidence="10">One of several proteins that assist in the late maturation steps of the functional core of the 30S ribosomal subunit. Helps release RbfA from mature subunits. May play a role in the assembly of ribosomal proteins into the subunit. Circularly permuted GTPase that catalyzes slow GTP hydrolysis, GTPase activity is stimulated by the 30S ribosomal subunit.</text>
</comment>
<comment type="cofactor">
    <cofactor evidence="10">
        <name>Zn(2+)</name>
        <dbReference type="ChEBI" id="CHEBI:29105"/>
    </cofactor>
    <text evidence="10">Binds 1 zinc ion per subunit.</text>
</comment>
<reference evidence="14" key="1">
    <citation type="journal article" date="2019" name="Int. J. Syst. Evol. Microbiol.">
        <title>The Global Catalogue of Microorganisms (GCM) 10K type strain sequencing project: providing services to taxonomists for standard genome sequencing and annotation.</title>
        <authorList>
            <consortium name="The Broad Institute Genomics Platform"/>
            <consortium name="The Broad Institute Genome Sequencing Center for Infectious Disease"/>
            <person name="Wu L."/>
            <person name="Ma J."/>
        </authorList>
    </citation>
    <scope>NUCLEOTIDE SEQUENCE [LARGE SCALE GENOMIC DNA]</scope>
    <source>
        <strain evidence="14">CGMCC 1.14993</strain>
    </source>
</reference>
<keyword evidence="14" id="KW-1185">Reference proteome</keyword>
<evidence type="ECO:0000256" key="7">
    <source>
        <dbReference type="ARBA" id="ARBA00022833"/>
    </source>
</evidence>
<sequence>MNLEQLGWKDVFGEKDQSTVVARVISEQRQIYKLHDGEDEWIGEVSGKFQFQAKVKSDYPSVGDWVVIEPLKGENKAIIQKVLPRMSQFSRQSAGDKTEEQVVAANIDYVFLVMALNNDFNIRRLERYLLVAYESGANPIIVLTKKDLCDDLPSRIAEVDEIAFGIPVYTVNSTNGEGIEEVKNLVSEGKTVSLLGSSGVGKSTLLNALIGESKQITQDVREGDDRGKHTTTHRELFFLPTGGMVIDTPGMRELQLWGGEDHLSSTFSDVDELAKSCKFSDCTHEKEPGCAVNEAISNGLLDAQRLTSYRKLMRELAYAERKQDASLARIEKDKWKKMHKMMNTKSYK</sequence>
<evidence type="ECO:0000256" key="9">
    <source>
        <dbReference type="ARBA" id="ARBA00023134"/>
    </source>
</evidence>
<keyword evidence="4 10" id="KW-0699">rRNA-binding</keyword>
<dbReference type="InterPro" id="IPR004881">
    <property type="entry name" value="Ribosome_biogen_GTPase_RsgA"/>
</dbReference>
<comment type="similarity">
    <text evidence="10">Belongs to the TRAFAC class YlqF/YawG GTPase family. RsgA subfamily.</text>
</comment>
<dbReference type="EC" id="3.6.1.-" evidence="10"/>
<dbReference type="Gene3D" id="1.10.40.50">
    <property type="entry name" value="Probable gtpase engc, domain 3"/>
    <property type="match status" value="1"/>
</dbReference>
<dbReference type="PANTHER" id="PTHR32120:SF10">
    <property type="entry name" value="SMALL RIBOSOMAL SUBUNIT BIOGENESIS GTPASE RSGA"/>
    <property type="match status" value="1"/>
</dbReference>
<protein>
    <recommendedName>
        <fullName evidence="10">Small ribosomal subunit biogenesis GTPase RsgA</fullName>
        <ecNumber evidence="10">3.6.1.-</ecNumber>
    </recommendedName>
</protein>
<evidence type="ECO:0000256" key="1">
    <source>
        <dbReference type="ARBA" id="ARBA00022490"/>
    </source>
</evidence>
<dbReference type="HAMAP" id="MF_01820">
    <property type="entry name" value="GTPase_RsgA"/>
    <property type="match status" value="1"/>
</dbReference>
<gene>
    <name evidence="13" type="primary">yloQ</name>
    <name evidence="10" type="synonym">rsgA</name>
    <name evidence="13" type="ORF">GCM10007380_18290</name>
</gene>
<dbReference type="Proteomes" id="UP000626244">
    <property type="component" value="Unassembled WGS sequence"/>
</dbReference>
<dbReference type="SUPFAM" id="SSF52540">
    <property type="entry name" value="P-loop containing nucleoside triphosphate hydrolases"/>
    <property type="match status" value="1"/>
</dbReference>
<dbReference type="Pfam" id="PF03193">
    <property type="entry name" value="RsgA_GTPase"/>
    <property type="match status" value="1"/>
</dbReference>
<evidence type="ECO:0000259" key="11">
    <source>
        <dbReference type="PROSITE" id="PS50936"/>
    </source>
</evidence>
<evidence type="ECO:0000256" key="8">
    <source>
        <dbReference type="ARBA" id="ARBA00022884"/>
    </source>
</evidence>
<dbReference type="GO" id="GO:0005737">
    <property type="term" value="C:cytoplasm"/>
    <property type="evidence" value="ECO:0007669"/>
    <property type="project" value="UniProtKB-SubCell"/>
</dbReference>
<evidence type="ECO:0000256" key="4">
    <source>
        <dbReference type="ARBA" id="ARBA00022730"/>
    </source>
</evidence>
<evidence type="ECO:0000313" key="14">
    <source>
        <dbReference type="Proteomes" id="UP000626244"/>
    </source>
</evidence>